<evidence type="ECO:0000313" key="4">
    <source>
        <dbReference type="Proteomes" id="UP000635384"/>
    </source>
</evidence>
<keyword evidence="2" id="KW-0732">Signal</keyword>
<keyword evidence="1" id="KW-0175">Coiled coil</keyword>
<protein>
    <submittedName>
        <fullName evidence="3">Uncharacterized protein</fullName>
    </submittedName>
</protein>
<accession>A0ABR8KQH4</accession>
<gene>
    <name evidence="3" type="ORF">IB285_04250</name>
</gene>
<comment type="caution">
    <text evidence="3">The sequence shown here is derived from an EMBL/GenBank/DDBJ whole genome shotgun (WGS) entry which is preliminary data.</text>
</comment>
<proteinExistence type="predicted"/>
<feature type="chain" id="PRO_5045560724" evidence="2">
    <location>
        <begin position="27"/>
        <end position="108"/>
    </location>
</feature>
<feature type="coiled-coil region" evidence="1">
    <location>
        <begin position="42"/>
        <end position="101"/>
    </location>
</feature>
<dbReference type="RefSeq" id="WP_190787010.1">
    <property type="nucleotide sequence ID" value="NZ_JACXLC010000001.1"/>
</dbReference>
<dbReference type="EMBL" id="JACXLC010000001">
    <property type="protein sequence ID" value="MBD2841468.1"/>
    <property type="molecule type" value="Genomic_DNA"/>
</dbReference>
<evidence type="ECO:0000256" key="1">
    <source>
        <dbReference type="SAM" id="Coils"/>
    </source>
</evidence>
<keyword evidence="4" id="KW-1185">Reference proteome</keyword>
<evidence type="ECO:0000313" key="3">
    <source>
        <dbReference type="EMBL" id="MBD2841468.1"/>
    </source>
</evidence>
<reference evidence="3 4" key="1">
    <citation type="submission" date="2020-09" db="EMBL/GenBank/DDBJ databases">
        <authorList>
            <person name="Yoon J.-W."/>
        </authorList>
    </citation>
    <scope>NUCLEOTIDE SEQUENCE [LARGE SCALE GENOMIC DNA]</scope>
    <source>
        <strain evidence="3 4">KMU-140</strain>
    </source>
</reference>
<dbReference type="Proteomes" id="UP000635384">
    <property type="component" value="Unassembled WGS sequence"/>
</dbReference>
<sequence>MFKFAFAPATAALAMALVSTPTQSLACNPDDCGKGSLSAEELARDKAEIRRLNREQARYVKRRDAEYAKGWAATRNHEAEMDRYEREMAAWREAVRRCQAGDYRYCAR</sequence>
<name>A0ABR8KQH4_9SPHN</name>
<organism evidence="3 4">
    <name type="scientific">Erythrobacter rubeus</name>
    <dbReference type="NCBI Taxonomy" id="2760803"/>
    <lineage>
        <taxon>Bacteria</taxon>
        <taxon>Pseudomonadati</taxon>
        <taxon>Pseudomonadota</taxon>
        <taxon>Alphaproteobacteria</taxon>
        <taxon>Sphingomonadales</taxon>
        <taxon>Erythrobacteraceae</taxon>
        <taxon>Erythrobacter/Porphyrobacter group</taxon>
        <taxon>Erythrobacter</taxon>
    </lineage>
</organism>
<feature type="signal peptide" evidence="2">
    <location>
        <begin position="1"/>
        <end position="26"/>
    </location>
</feature>
<evidence type="ECO:0000256" key="2">
    <source>
        <dbReference type="SAM" id="SignalP"/>
    </source>
</evidence>